<dbReference type="OMA" id="MNRTKTH"/>
<dbReference type="PROSITE" id="PS50891">
    <property type="entry name" value="LOB"/>
    <property type="match status" value="1"/>
</dbReference>
<dbReference type="AlphaFoldDB" id="A0A2R6PU62"/>
<feature type="region of interest" description="Disordered" evidence="2">
    <location>
        <begin position="132"/>
        <end position="167"/>
    </location>
</feature>
<reference evidence="5" key="2">
    <citation type="journal article" date="2018" name="BMC Genomics">
        <title>A manually annotated Actinidia chinensis var. chinensis (kiwifruit) genome highlights the challenges associated with draft genomes and gene prediction in plants.</title>
        <authorList>
            <person name="Pilkington S.M."/>
            <person name="Crowhurst R."/>
            <person name="Hilario E."/>
            <person name="Nardozza S."/>
            <person name="Fraser L."/>
            <person name="Peng Y."/>
            <person name="Gunaseelan K."/>
            <person name="Simpson R."/>
            <person name="Tahir J."/>
            <person name="Deroles S.C."/>
            <person name="Templeton K."/>
            <person name="Luo Z."/>
            <person name="Davy M."/>
            <person name="Cheng C."/>
            <person name="McNeilage M."/>
            <person name="Scaglione D."/>
            <person name="Liu Y."/>
            <person name="Zhang Q."/>
            <person name="Datson P."/>
            <person name="De Silva N."/>
            <person name="Gardiner S.E."/>
            <person name="Bassett H."/>
            <person name="Chagne D."/>
            <person name="McCallum J."/>
            <person name="Dzierzon H."/>
            <person name="Deng C."/>
            <person name="Wang Y.Y."/>
            <person name="Barron L."/>
            <person name="Manako K."/>
            <person name="Bowen J."/>
            <person name="Foster T.M."/>
            <person name="Erridge Z.A."/>
            <person name="Tiffin H."/>
            <person name="Waite C.N."/>
            <person name="Davies K.M."/>
            <person name="Grierson E.P."/>
            <person name="Laing W.A."/>
            <person name="Kirk R."/>
            <person name="Chen X."/>
            <person name="Wood M."/>
            <person name="Montefiori M."/>
            <person name="Brummell D.A."/>
            <person name="Schwinn K.E."/>
            <person name="Catanach A."/>
            <person name="Fullerton C."/>
            <person name="Li D."/>
            <person name="Meiyalaghan S."/>
            <person name="Nieuwenhuizen N."/>
            <person name="Read N."/>
            <person name="Prakash R."/>
            <person name="Hunter D."/>
            <person name="Zhang H."/>
            <person name="McKenzie M."/>
            <person name="Knabel M."/>
            <person name="Harris A."/>
            <person name="Allan A.C."/>
            <person name="Gleave A."/>
            <person name="Chen A."/>
            <person name="Janssen B.J."/>
            <person name="Plunkett B."/>
            <person name="Ampomah-Dwamena C."/>
            <person name="Voogd C."/>
            <person name="Leif D."/>
            <person name="Lafferty D."/>
            <person name="Souleyre E.J.F."/>
            <person name="Varkonyi-Gasic E."/>
            <person name="Gambi F."/>
            <person name="Hanley J."/>
            <person name="Yao J.L."/>
            <person name="Cheung J."/>
            <person name="David K.M."/>
            <person name="Warren B."/>
            <person name="Marsh K."/>
            <person name="Snowden K.C."/>
            <person name="Lin-Wang K."/>
            <person name="Brian L."/>
            <person name="Martinez-Sanchez M."/>
            <person name="Wang M."/>
            <person name="Ileperuma N."/>
            <person name="Macnee N."/>
            <person name="Campin R."/>
            <person name="McAtee P."/>
            <person name="Drummond R.S.M."/>
            <person name="Espley R.V."/>
            <person name="Ireland H.S."/>
            <person name="Wu R."/>
            <person name="Atkinson R.G."/>
            <person name="Karunairetnam S."/>
            <person name="Bulley S."/>
            <person name="Chunkath S."/>
            <person name="Hanley Z."/>
            <person name="Storey R."/>
            <person name="Thrimawithana A.H."/>
            <person name="Thomson S."/>
            <person name="David C."/>
            <person name="Testolin R."/>
            <person name="Huang H."/>
            <person name="Hellens R.P."/>
            <person name="Schaffer R.J."/>
        </authorList>
    </citation>
    <scope>NUCLEOTIDE SEQUENCE [LARGE SCALE GENOMIC DNA]</scope>
    <source>
        <strain evidence="5">cv. Red5</strain>
    </source>
</reference>
<dbReference type="Pfam" id="PF03195">
    <property type="entry name" value="LOB"/>
    <property type="match status" value="1"/>
</dbReference>
<dbReference type="PANTHER" id="PTHR31304">
    <property type="entry name" value="LOB DOMAIN-CONTAINING PROTEIN 38"/>
    <property type="match status" value="1"/>
</dbReference>
<evidence type="ECO:0000313" key="4">
    <source>
        <dbReference type="EMBL" id="PSR96552.1"/>
    </source>
</evidence>
<dbReference type="Gramene" id="PSR96552">
    <property type="protein sequence ID" value="PSR96552"/>
    <property type="gene ID" value="CEY00_Acc26604"/>
</dbReference>
<evidence type="ECO:0000313" key="5">
    <source>
        <dbReference type="Proteomes" id="UP000241394"/>
    </source>
</evidence>
<dbReference type="EMBL" id="NKQK01000023">
    <property type="protein sequence ID" value="PSR96552.1"/>
    <property type="molecule type" value="Genomic_DNA"/>
</dbReference>
<reference evidence="4 5" key="1">
    <citation type="submission" date="2017-07" db="EMBL/GenBank/DDBJ databases">
        <title>An improved, manually edited Actinidia chinensis var. chinensis (kiwifruit) genome highlights the challenges associated with draft genomes and gene prediction in plants.</title>
        <authorList>
            <person name="Pilkington S."/>
            <person name="Crowhurst R."/>
            <person name="Hilario E."/>
            <person name="Nardozza S."/>
            <person name="Fraser L."/>
            <person name="Peng Y."/>
            <person name="Gunaseelan K."/>
            <person name="Simpson R."/>
            <person name="Tahir J."/>
            <person name="Deroles S."/>
            <person name="Templeton K."/>
            <person name="Luo Z."/>
            <person name="Davy M."/>
            <person name="Cheng C."/>
            <person name="Mcneilage M."/>
            <person name="Scaglione D."/>
            <person name="Liu Y."/>
            <person name="Zhang Q."/>
            <person name="Datson P."/>
            <person name="De Silva N."/>
            <person name="Gardiner S."/>
            <person name="Bassett H."/>
            <person name="Chagne D."/>
            <person name="Mccallum J."/>
            <person name="Dzierzon H."/>
            <person name="Deng C."/>
            <person name="Wang Y.-Y."/>
            <person name="Barron N."/>
            <person name="Manako K."/>
            <person name="Bowen J."/>
            <person name="Foster T."/>
            <person name="Erridge Z."/>
            <person name="Tiffin H."/>
            <person name="Waite C."/>
            <person name="Davies K."/>
            <person name="Grierson E."/>
            <person name="Laing W."/>
            <person name="Kirk R."/>
            <person name="Chen X."/>
            <person name="Wood M."/>
            <person name="Montefiori M."/>
            <person name="Brummell D."/>
            <person name="Schwinn K."/>
            <person name="Catanach A."/>
            <person name="Fullerton C."/>
            <person name="Li D."/>
            <person name="Meiyalaghan S."/>
            <person name="Nieuwenhuizen N."/>
            <person name="Read N."/>
            <person name="Prakash R."/>
            <person name="Hunter D."/>
            <person name="Zhang H."/>
            <person name="Mckenzie M."/>
            <person name="Knabel M."/>
            <person name="Harris A."/>
            <person name="Allan A."/>
            <person name="Chen A."/>
            <person name="Janssen B."/>
            <person name="Plunkett B."/>
            <person name="Dwamena C."/>
            <person name="Voogd C."/>
            <person name="Leif D."/>
            <person name="Lafferty D."/>
            <person name="Souleyre E."/>
            <person name="Varkonyi-Gasic E."/>
            <person name="Gambi F."/>
            <person name="Hanley J."/>
            <person name="Yao J.-L."/>
            <person name="Cheung J."/>
            <person name="David K."/>
            <person name="Warren B."/>
            <person name="Marsh K."/>
            <person name="Snowden K."/>
            <person name="Lin-Wang K."/>
            <person name="Brian L."/>
            <person name="Martinez-Sanchez M."/>
            <person name="Wang M."/>
            <person name="Ileperuma N."/>
            <person name="Macnee N."/>
            <person name="Campin R."/>
            <person name="Mcatee P."/>
            <person name="Drummond R."/>
            <person name="Espley R."/>
            <person name="Ireland H."/>
            <person name="Wu R."/>
            <person name="Atkinson R."/>
            <person name="Karunairetnam S."/>
            <person name="Bulley S."/>
            <person name="Chunkath S."/>
            <person name="Hanley Z."/>
            <person name="Storey R."/>
            <person name="Thrimawithana A."/>
            <person name="Thomson S."/>
            <person name="David C."/>
            <person name="Testolin R."/>
        </authorList>
    </citation>
    <scope>NUCLEOTIDE SEQUENCE [LARGE SCALE GENOMIC DNA]</scope>
    <source>
        <strain evidence="5">cv. Red5</strain>
        <tissue evidence="4">Young leaf</tissue>
    </source>
</reference>
<dbReference type="GO" id="GO:0010468">
    <property type="term" value="P:regulation of gene expression"/>
    <property type="evidence" value="ECO:0007669"/>
    <property type="project" value="TreeGrafter"/>
</dbReference>
<comment type="similarity">
    <text evidence="1">Belongs to the LOB domain-containing protein family.</text>
</comment>
<accession>A0A2R6PU62</accession>
<feature type="compositionally biased region" description="Basic residues" evidence="2">
    <location>
        <begin position="148"/>
        <end position="159"/>
    </location>
</feature>
<feature type="region of interest" description="Disordered" evidence="2">
    <location>
        <begin position="187"/>
        <end position="216"/>
    </location>
</feature>
<dbReference type="PANTHER" id="PTHR31304:SF70">
    <property type="entry name" value="LOB DOMAIN-CONTAINING PROTEIN 41-LIKE"/>
    <property type="match status" value="1"/>
</dbReference>
<evidence type="ECO:0000259" key="3">
    <source>
        <dbReference type="PROSITE" id="PS50891"/>
    </source>
</evidence>
<feature type="compositionally biased region" description="Basic and acidic residues" evidence="2">
    <location>
        <begin position="197"/>
        <end position="209"/>
    </location>
</feature>
<proteinExistence type="inferred from homology"/>
<evidence type="ECO:0000256" key="1">
    <source>
        <dbReference type="ARBA" id="ARBA00005474"/>
    </source>
</evidence>
<dbReference type="STRING" id="1590841.A0A2R6PU62"/>
<dbReference type="InParanoid" id="A0A2R6PU62"/>
<dbReference type="InterPro" id="IPR004883">
    <property type="entry name" value="LOB"/>
</dbReference>
<dbReference type="OrthoDB" id="1922547at2759"/>
<protein>
    <submittedName>
        <fullName evidence="4">LOB domain-containing protein</fullName>
    </submittedName>
</protein>
<feature type="domain" description="LOB" evidence="3">
    <location>
        <begin position="3"/>
        <end position="109"/>
    </location>
</feature>
<comment type="caution">
    <text evidence="4">The sequence shown here is derived from an EMBL/GenBank/DDBJ whole genome shotgun (WGS) entry which is preliminary data.</text>
</comment>
<gene>
    <name evidence="4" type="ORF">CEY00_Acc26604</name>
</gene>
<keyword evidence="5" id="KW-1185">Reference proteome</keyword>
<dbReference type="Proteomes" id="UP000241394">
    <property type="component" value="Chromosome LG23"/>
</dbReference>
<evidence type="ECO:0000256" key="2">
    <source>
        <dbReference type="SAM" id="MobiDB-lite"/>
    </source>
</evidence>
<organism evidence="4 5">
    <name type="scientific">Actinidia chinensis var. chinensis</name>
    <name type="common">Chinese soft-hair kiwi</name>
    <dbReference type="NCBI Taxonomy" id="1590841"/>
    <lineage>
        <taxon>Eukaryota</taxon>
        <taxon>Viridiplantae</taxon>
        <taxon>Streptophyta</taxon>
        <taxon>Embryophyta</taxon>
        <taxon>Tracheophyta</taxon>
        <taxon>Spermatophyta</taxon>
        <taxon>Magnoliopsida</taxon>
        <taxon>eudicotyledons</taxon>
        <taxon>Gunneridae</taxon>
        <taxon>Pentapetalae</taxon>
        <taxon>asterids</taxon>
        <taxon>Ericales</taxon>
        <taxon>Actinidiaceae</taxon>
        <taxon>Actinidia</taxon>
    </lineage>
</organism>
<name>A0A2R6PU62_ACTCC</name>
<sequence>MRVSCNGCRVLRKGCSENCTIRPCLEWIKTPQSQANATVFLAKFYGRAGLQNLIHAGPDHLRPAIFRSLLYEACGRIVNPIYGSAGLLWSGNWPLCHAAVEAVLAGAPIAQISLDTAASAMSPPLKACDIRHLSKDETSGGSQDLRKVRTRGRFKRSGQKPKAGVEPAVDEAAQVIWSWSNEKEAVESASHGSVVSQREEPPSDGHGDSDSASVETVEAALALADESHVELELTLGFEPFVKVESR</sequence>